<feature type="transmembrane region" description="Helical" evidence="6">
    <location>
        <begin position="196"/>
        <end position="217"/>
    </location>
</feature>
<evidence type="ECO:0000313" key="8">
    <source>
        <dbReference type="Proteomes" id="UP000624244"/>
    </source>
</evidence>
<dbReference type="Gene3D" id="1.10.4160.10">
    <property type="entry name" value="Hydantoin permease"/>
    <property type="match status" value="1"/>
</dbReference>
<keyword evidence="4 6" id="KW-1133">Transmembrane helix</keyword>
<organism evidence="7 8">
    <name type="scientific">Cochliobolus sativus</name>
    <name type="common">Common root rot and spot blotch fungus</name>
    <name type="synonym">Bipolaris sorokiniana</name>
    <dbReference type="NCBI Taxonomy" id="45130"/>
    <lineage>
        <taxon>Eukaryota</taxon>
        <taxon>Fungi</taxon>
        <taxon>Dikarya</taxon>
        <taxon>Ascomycota</taxon>
        <taxon>Pezizomycotina</taxon>
        <taxon>Dothideomycetes</taxon>
        <taxon>Pleosporomycetidae</taxon>
        <taxon>Pleosporales</taxon>
        <taxon>Pleosporineae</taxon>
        <taxon>Pleosporaceae</taxon>
        <taxon>Bipolaris</taxon>
    </lineage>
</organism>
<feature type="transmembrane region" description="Helical" evidence="6">
    <location>
        <begin position="154"/>
        <end position="176"/>
    </location>
</feature>
<dbReference type="Pfam" id="PF02133">
    <property type="entry name" value="Transp_cyt_pur"/>
    <property type="match status" value="2"/>
</dbReference>
<name>A0A8H5ZGW7_COCSA</name>
<evidence type="ECO:0000256" key="5">
    <source>
        <dbReference type="ARBA" id="ARBA00023136"/>
    </source>
</evidence>
<evidence type="ECO:0000256" key="2">
    <source>
        <dbReference type="ARBA" id="ARBA00008974"/>
    </source>
</evidence>
<dbReference type="InterPro" id="IPR045225">
    <property type="entry name" value="Uracil/uridine/allantoin_perm"/>
</dbReference>
<evidence type="ECO:0000256" key="6">
    <source>
        <dbReference type="SAM" id="Phobius"/>
    </source>
</evidence>
<dbReference type="AlphaFoldDB" id="A0A8H5ZGW7"/>
<protein>
    <submittedName>
        <fullName evidence="7">Uncharacterized protein</fullName>
    </submittedName>
</protein>
<keyword evidence="3 6" id="KW-0812">Transmembrane</keyword>
<reference evidence="7" key="1">
    <citation type="submission" date="2019-11" db="EMBL/GenBank/DDBJ databases">
        <title>Bipolaris sorokiniana Genome sequencing.</title>
        <authorList>
            <person name="Wang H."/>
        </authorList>
    </citation>
    <scope>NUCLEOTIDE SEQUENCE</scope>
</reference>
<evidence type="ECO:0000256" key="3">
    <source>
        <dbReference type="ARBA" id="ARBA00022692"/>
    </source>
</evidence>
<dbReference type="EMBL" id="WNKQ01000010">
    <property type="protein sequence ID" value="KAF5849007.1"/>
    <property type="molecule type" value="Genomic_DNA"/>
</dbReference>
<evidence type="ECO:0000256" key="1">
    <source>
        <dbReference type="ARBA" id="ARBA00004141"/>
    </source>
</evidence>
<evidence type="ECO:0000256" key="4">
    <source>
        <dbReference type="ARBA" id="ARBA00022989"/>
    </source>
</evidence>
<dbReference type="GO" id="GO:0005886">
    <property type="term" value="C:plasma membrane"/>
    <property type="evidence" value="ECO:0007669"/>
    <property type="project" value="TreeGrafter"/>
</dbReference>
<proteinExistence type="inferred from homology"/>
<gene>
    <name evidence="7" type="ORF">GGP41_010138</name>
</gene>
<evidence type="ECO:0000313" key="7">
    <source>
        <dbReference type="EMBL" id="KAF5849007.1"/>
    </source>
</evidence>
<dbReference type="GO" id="GO:0015205">
    <property type="term" value="F:nucleobase transmembrane transporter activity"/>
    <property type="evidence" value="ECO:0007669"/>
    <property type="project" value="TreeGrafter"/>
</dbReference>
<keyword evidence="5 6" id="KW-0472">Membrane</keyword>
<feature type="transmembrane region" description="Helical" evidence="6">
    <location>
        <begin position="46"/>
        <end position="67"/>
    </location>
</feature>
<dbReference type="Proteomes" id="UP000624244">
    <property type="component" value="Unassembled WGS sequence"/>
</dbReference>
<feature type="transmembrane region" description="Helical" evidence="6">
    <location>
        <begin position="20"/>
        <end position="39"/>
    </location>
</feature>
<comment type="caution">
    <text evidence="7">The sequence shown here is derived from an EMBL/GenBank/DDBJ whole genome shotgun (WGS) entry which is preliminary data.</text>
</comment>
<dbReference type="PANTHER" id="PTHR30618">
    <property type="entry name" value="NCS1 FAMILY PURINE/PYRIMIDINE TRANSPORTER"/>
    <property type="match status" value="1"/>
</dbReference>
<accession>A0A8H5ZGW7</accession>
<comment type="subcellular location">
    <subcellularLocation>
        <location evidence="1">Membrane</location>
        <topology evidence="1">Multi-pass membrane protein</topology>
    </subcellularLocation>
</comment>
<sequence length="228" mass="25235">MAPVPPEKRTRGKSAFVTYWFSDLVTILTWSFGSVMLTIGLTATDAVLIVLVAALCNAVPTVLTGAIGSNLYISFSHRIAREFRVLVQLFRGCQSGRLGDVLIINSIWPNFRTMANHLPESVGLTTAGMISYFLYWLAQFLFQLISTHKLQYMLWVKTVLLPPVTVGMPIWVAVQAGGNGTFFTRPPAVHGSERAWLWLSSMTSITGGYSTLAVNILNFSRFSRDPRA</sequence>
<feature type="transmembrane region" description="Helical" evidence="6">
    <location>
        <begin position="122"/>
        <end position="142"/>
    </location>
</feature>
<dbReference type="PANTHER" id="PTHR30618:SF0">
    <property type="entry name" value="PURINE-URACIL PERMEASE NCS1"/>
    <property type="match status" value="1"/>
</dbReference>
<comment type="similarity">
    <text evidence="2">Belongs to the purine-cytosine permease (2.A.39) family.</text>
</comment>
<dbReference type="InterPro" id="IPR001248">
    <property type="entry name" value="Pur-cyt_permease"/>
</dbReference>